<dbReference type="EMBL" id="APBN01000027">
    <property type="protein sequence ID" value="EMT49940.1"/>
    <property type="molecule type" value="Genomic_DNA"/>
</dbReference>
<dbReference type="OrthoDB" id="2469913at2"/>
<comment type="caution">
    <text evidence="1">The sequence shown here is derived from an EMBL/GenBank/DDBJ whole genome shotgun (WGS) entry which is preliminary data.</text>
</comment>
<sequence length="208" mass="24160">MNERIVTIKLIDDKGHSQDTNLFVRFREDNTVHLNLVGNSLYLESNEATYVQSLLELITKLPEGYQLKFLNSVQATNGNSIDILTVEEYIAVTRQYDPDEPQLRFRLVCDFRGIVFEAEAIEDFSIALQALQDKMDISFNICAFCSNGDFRSTGGEDLRQGWYCLRDVSNRRPDLPWFQRENEFQEAYSNVNAFHWCPSFVKAVDRMF</sequence>
<evidence type="ECO:0000313" key="2">
    <source>
        <dbReference type="Proteomes" id="UP000012081"/>
    </source>
</evidence>
<protein>
    <submittedName>
        <fullName evidence="1">Uncharacterized protein</fullName>
    </submittedName>
</protein>
<evidence type="ECO:0000313" key="1">
    <source>
        <dbReference type="EMBL" id="EMT49940.1"/>
    </source>
</evidence>
<name>M8E390_9BACL</name>
<dbReference type="Proteomes" id="UP000012081">
    <property type="component" value="Unassembled WGS sequence"/>
</dbReference>
<gene>
    <name evidence="1" type="ORF">I532_25035</name>
</gene>
<proteinExistence type="predicted"/>
<accession>M8E390</accession>
<dbReference type="AlphaFoldDB" id="M8E390"/>
<keyword evidence="2" id="KW-1185">Reference proteome</keyword>
<dbReference type="RefSeq" id="WP_003393320.1">
    <property type="nucleotide sequence ID" value="NZ_APBN01000027.1"/>
</dbReference>
<organism evidence="1 2">
    <name type="scientific">Brevibacillus borstelensis AK1</name>
    <dbReference type="NCBI Taxonomy" id="1300222"/>
    <lineage>
        <taxon>Bacteria</taxon>
        <taxon>Bacillati</taxon>
        <taxon>Bacillota</taxon>
        <taxon>Bacilli</taxon>
        <taxon>Bacillales</taxon>
        <taxon>Paenibacillaceae</taxon>
        <taxon>Brevibacillus</taxon>
    </lineage>
</organism>
<reference evidence="1 2" key="1">
    <citation type="submission" date="2013-03" db="EMBL/GenBank/DDBJ databases">
        <title>Assembly of a new bacterial strain Brevibacillus borstelensis AK1.</title>
        <authorList>
            <person name="Rajan I."/>
            <person name="PoliReddy D."/>
            <person name="Sugumar T."/>
            <person name="Rathinam K."/>
            <person name="Alqarawi S."/>
            <person name="Khalil A.B."/>
            <person name="Sivakumar N."/>
        </authorList>
    </citation>
    <scope>NUCLEOTIDE SEQUENCE [LARGE SCALE GENOMIC DNA]</scope>
    <source>
        <strain evidence="1 2">AK1</strain>
    </source>
</reference>